<keyword evidence="4" id="KW-1185">Reference proteome</keyword>
<evidence type="ECO:0000313" key="4">
    <source>
        <dbReference type="Proteomes" id="UP000325286"/>
    </source>
</evidence>
<dbReference type="Proteomes" id="UP000325286">
    <property type="component" value="Chromosome"/>
</dbReference>
<reference evidence="3 4" key="1">
    <citation type="submission" date="2019-08" db="EMBL/GenBank/DDBJ databases">
        <title>Deep-cultivation of Planctomycetes and their phenomic and genomic characterization uncovers novel biology.</title>
        <authorList>
            <person name="Wiegand S."/>
            <person name="Jogler M."/>
            <person name="Boedeker C."/>
            <person name="Pinto D."/>
            <person name="Vollmers J."/>
            <person name="Rivas-Marin E."/>
            <person name="Kohn T."/>
            <person name="Peeters S.H."/>
            <person name="Heuer A."/>
            <person name="Rast P."/>
            <person name="Oberbeckmann S."/>
            <person name="Bunk B."/>
            <person name="Jeske O."/>
            <person name="Meyerdierks A."/>
            <person name="Storesund J.E."/>
            <person name="Kallscheuer N."/>
            <person name="Luecker S."/>
            <person name="Lage O.M."/>
            <person name="Pohl T."/>
            <person name="Merkel B.J."/>
            <person name="Hornburger P."/>
            <person name="Mueller R.-W."/>
            <person name="Bruemmer F."/>
            <person name="Labrenz M."/>
            <person name="Spormann A.M."/>
            <person name="Op den Camp H."/>
            <person name="Overmann J."/>
            <person name="Amann R."/>
            <person name="Jetten M.S.M."/>
            <person name="Mascher T."/>
            <person name="Medema M.H."/>
            <person name="Devos D.P."/>
            <person name="Kaster A.-K."/>
            <person name="Ovreas L."/>
            <person name="Rohde M."/>
            <person name="Galperin M.Y."/>
            <person name="Jogler C."/>
        </authorList>
    </citation>
    <scope>NUCLEOTIDE SEQUENCE [LARGE SCALE GENOMIC DNA]</scope>
    <source>
        <strain evidence="3 4">UC8</strain>
    </source>
</reference>
<organism evidence="3 4">
    <name type="scientific">Roseimaritima ulvae</name>
    <dbReference type="NCBI Taxonomy" id="980254"/>
    <lineage>
        <taxon>Bacteria</taxon>
        <taxon>Pseudomonadati</taxon>
        <taxon>Planctomycetota</taxon>
        <taxon>Planctomycetia</taxon>
        <taxon>Pirellulales</taxon>
        <taxon>Pirellulaceae</taxon>
        <taxon>Roseimaritima</taxon>
    </lineage>
</organism>
<feature type="region of interest" description="Disordered" evidence="1">
    <location>
        <begin position="43"/>
        <end position="183"/>
    </location>
</feature>
<dbReference type="Gene3D" id="1.10.720.10">
    <property type="match status" value="1"/>
</dbReference>
<evidence type="ECO:0000259" key="2">
    <source>
        <dbReference type="SMART" id="SM00959"/>
    </source>
</evidence>
<feature type="compositionally biased region" description="Low complexity" evidence="1">
    <location>
        <begin position="116"/>
        <end position="151"/>
    </location>
</feature>
<proteinExistence type="predicted"/>
<sequence>MITTAELKTQTRRDLADLARQHEVTGWHSMRKDELIDALRKIQRRTRRKTSKASKTTKPAATSKAVSSPKASRTTKSPTVKSSRSSQSASAKAGKSTKSRRTASSPRASADKTTVSASKPAKATKSSKPSSKTRSSARSASSSKPQVKSSALTEKKTTRRKTQTSRKPSPEPAKKSKLSPASLRKLREKQMMRERLKDLSVHVLVGGKAAAGDRAADTPAQPNKDRAILMVRDAFWLQAAWEVTRSSVQRAQAALGEHWHTAKPVLRLVSITDASANAAEQKVRDIPIHGGVNNWYIDILGEPTRFRVIVGYVVGRESDDQRFYALCRSNIVESPAPGSCDPIEGHWQDIAEDYERVFSLSGGHNEGTAKDLREVFEQRLKRPMNAPNGQRMGDAADLSLRRERELPFEVDAELIIYGSTTQGSSVSLGGEPVKLSDDGTFTVRMELPDRRQVLPVVATSRDGMRQRTTIISVERNTKVMEPYLREEGDM</sequence>
<dbReference type="SUPFAM" id="SSF68912">
    <property type="entry name" value="Rho N-terminal domain-like"/>
    <property type="match status" value="1"/>
</dbReference>
<protein>
    <recommendedName>
        <fullName evidence="2">Rho termination factor-like N-terminal domain-containing protein</fullName>
    </recommendedName>
</protein>
<dbReference type="InterPro" id="IPR036269">
    <property type="entry name" value="Rho_N_sf"/>
</dbReference>
<dbReference type="InterPro" id="IPR011112">
    <property type="entry name" value="Rho-like_N"/>
</dbReference>
<evidence type="ECO:0000313" key="3">
    <source>
        <dbReference type="EMBL" id="QEG40240.1"/>
    </source>
</evidence>
<feature type="compositionally biased region" description="Basic residues" evidence="1">
    <location>
        <begin position="43"/>
        <end position="52"/>
    </location>
</feature>
<dbReference type="EMBL" id="CP042914">
    <property type="protein sequence ID" value="QEG40240.1"/>
    <property type="molecule type" value="Genomic_DNA"/>
</dbReference>
<dbReference type="SMART" id="SM00959">
    <property type="entry name" value="Rho_N"/>
    <property type="match status" value="1"/>
</dbReference>
<accession>A0A5B9QRE3</accession>
<dbReference type="GO" id="GO:0006353">
    <property type="term" value="P:DNA-templated transcription termination"/>
    <property type="evidence" value="ECO:0007669"/>
    <property type="project" value="InterPro"/>
</dbReference>
<feature type="compositionally biased region" description="Low complexity" evidence="1">
    <location>
        <begin position="81"/>
        <end position="94"/>
    </location>
</feature>
<dbReference type="Pfam" id="PF07498">
    <property type="entry name" value="Rho_N"/>
    <property type="match status" value="1"/>
</dbReference>
<dbReference type="RefSeq" id="WP_068142529.1">
    <property type="nucleotide sequence ID" value="NZ_CP042914.1"/>
</dbReference>
<dbReference type="KEGG" id="rul:UC8_22470"/>
<dbReference type="OrthoDB" id="9812700at2"/>
<gene>
    <name evidence="3" type="ORF">UC8_22470</name>
</gene>
<dbReference type="InterPro" id="IPR032585">
    <property type="entry name" value="DUF4912"/>
</dbReference>
<dbReference type="Pfam" id="PF16258">
    <property type="entry name" value="DUF4912"/>
    <property type="match status" value="1"/>
</dbReference>
<dbReference type="AlphaFoldDB" id="A0A5B9QRE3"/>
<name>A0A5B9QRE3_9BACT</name>
<feature type="compositionally biased region" description="Low complexity" evidence="1">
    <location>
        <begin position="53"/>
        <end position="72"/>
    </location>
</feature>
<feature type="domain" description="Rho termination factor-like N-terminal" evidence="2">
    <location>
        <begin position="6"/>
        <end position="48"/>
    </location>
</feature>
<evidence type="ECO:0000256" key="1">
    <source>
        <dbReference type="SAM" id="MobiDB-lite"/>
    </source>
</evidence>